<feature type="binding site" evidence="10">
    <location>
        <begin position="154"/>
        <end position="158"/>
    </location>
    <ligand>
        <name>NADP(+)</name>
        <dbReference type="ChEBI" id="CHEBI:58349"/>
    </ligand>
</feature>
<evidence type="ECO:0000256" key="6">
    <source>
        <dbReference type="ARBA" id="ARBA00023002"/>
    </source>
</evidence>
<keyword evidence="11" id="KW-0443">Lipid metabolism</keyword>
<dbReference type="CDD" id="cd05333">
    <property type="entry name" value="BKR_SDR_c"/>
    <property type="match status" value="1"/>
</dbReference>
<comment type="pathway">
    <text evidence="1 11">Lipid metabolism; fatty acid biosynthesis.</text>
</comment>
<organism evidence="13 14">
    <name type="scientific">Isobaculum melis</name>
    <dbReference type="NCBI Taxonomy" id="142588"/>
    <lineage>
        <taxon>Bacteria</taxon>
        <taxon>Bacillati</taxon>
        <taxon>Bacillota</taxon>
        <taxon>Bacilli</taxon>
        <taxon>Lactobacillales</taxon>
        <taxon>Carnobacteriaceae</taxon>
        <taxon>Isobaculum</taxon>
    </lineage>
</organism>
<evidence type="ECO:0000256" key="7">
    <source>
        <dbReference type="ARBA" id="ARBA00023160"/>
    </source>
</evidence>
<evidence type="ECO:0000256" key="10">
    <source>
        <dbReference type="PIRSR" id="PIRSR611284-2"/>
    </source>
</evidence>
<dbReference type="EMBL" id="FOHA01000003">
    <property type="protein sequence ID" value="SER69930.1"/>
    <property type="molecule type" value="Genomic_DNA"/>
</dbReference>
<evidence type="ECO:0000313" key="14">
    <source>
        <dbReference type="Proteomes" id="UP000198948"/>
    </source>
</evidence>
<dbReference type="InterPro" id="IPR011284">
    <property type="entry name" value="3oxo_ACP_reduc"/>
</dbReference>
<keyword evidence="7 11" id="KW-0275">Fatty acid biosynthesis</keyword>
<comment type="subunit">
    <text evidence="11">Homotetramer.</text>
</comment>
<dbReference type="NCBIfam" id="NF005559">
    <property type="entry name" value="PRK07231.1"/>
    <property type="match status" value="1"/>
</dbReference>
<protein>
    <recommendedName>
        <fullName evidence="3 11">3-oxoacyl-[acyl-carrier-protein] reductase</fullName>
        <ecNumber evidence="3 11">1.1.1.100</ecNumber>
    </recommendedName>
</protein>
<comment type="similarity">
    <text evidence="2 11">Belongs to the short-chain dehydrogenases/reductases (SDR) family.</text>
</comment>
<keyword evidence="6 11" id="KW-0560">Oxidoreductase</keyword>
<evidence type="ECO:0000256" key="9">
    <source>
        <dbReference type="PIRSR" id="PIRSR611284-1"/>
    </source>
</evidence>
<dbReference type="InterPro" id="IPR036291">
    <property type="entry name" value="NAD(P)-bd_dom_sf"/>
</dbReference>
<name>A0A1H9RB65_9LACT</name>
<evidence type="ECO:0000259" key="12">
    <source>
        <dbReference type="SMART" id="SM00822"/>
    </source>
</evidence>
<dbReference type="InterPro" id="IPR057326">
    <property type="entry name" value="KR_dom"/>
</dbReference>
<dbReference type="InterPro" id="IPR002347">
    <property type="entry name" value="SDR_fam"/>
</dbReference>
<dbReference type="PROSITE" id="PS00061">
    <property type="entry name" value="ADH_SHORT"/>
    <property type="match status" value="1"/>
</dbReference>
<dbReference type="PANTHER" id="PTHR42879">
    <property type="entry name" value="3-OXOACYL-(ACYL-CARRIER-PROTEIN) REDUCTASE"/>
    <property type="match status" value="1"/>
</dbReference>
<dbReference type="NCBIfam" id="TIGR01830">
    <property type="entry name" value="3oxo_ACP_reduc"/>
    <property type="match status" value="1"/>
</dbReference>
<dbReference type="AlphaFoldDB" id="A0A1H9RB65"/>
<evidence type="ECO:0000256" key="3">
    <source>
        <dbReference type="ARBA" id="ARBA00012948"/>
    </source>
</evidence>
<dbReference type="STRING" id="142588.SAMN04488559_103170"/>
<feature type="active site" description="Proton acceptor" evidence="9">
    <location>
        <position position="154"/>
    </location>
</feature>
<evidence type="ECO:0000256" key="2">
    <source>
        <dbReference type="ARBA" id="ARBA00006484"/>
    </source>
</evidence>
<evidence type="ECO:0000256" key="8">
    <source>
        <dbReference type="ARBA" id="ARBA00048508"/>
    </source>
</evidence>
<dbReference type="EC" id="1.1.1.100" evidence="3 11"/>
<feature type="binding site" evidence="10">
    <location>
        <position position="187"/>
    </location>
    <ligand>
        <name>NADP(+)</name>
        <dbReference type="ChEBI" id="CHEBI:58349"/>
    </ligand>
</feature>
<accession>A0A1H9RB65</accession>
<evidence type="ECO:0000256" key="11">
    <source>
        <dbReference type="RuleBase" id="RU366074"/>
    </source>
</evidence>
<keyword evidence="11" id="KW-0444">Lipid biosynthesis</keyword>
<dbReference type="SUPFAM" id="SSF51735">
    <property type="entry name" value="NAD(P)-binding Rossmann-fold domains"/>
    <property type="match status" value="1"/>
</dbReference>
<dbReference type="GO" id="GO:0004316">
    <property type="term" value="F:3-oxoacyl-[acyl-carrier-protein] reductase (NADPH) activity"/>
    <property type="evidence" value="ECO:0007669"/>
    <property type="project" value="UniProtKB-UniRule"/>
</dbReference>
<keyword evidence="4 11" id="KW-0276">Fatty acid metabolism</keyword>
<comment type="function">
    <text evidence="11">Catalyzes the NADPH-dependent reduction of beta-ketoacyl-ACP substrates to beta-hydroxyacyl-ACP products, the first reductive step in the elongation cycle of fatty acid biosynthesis.</text>
</comment>
<evidence type="ECO:0000313" key="13">
    <source>
        <dbReference type="EMBL" id="SER69930.1"/>
    </source>
</evidence>
<dbReference type="InterPro" id="IPR020904">
    <property type="entry name" value="Sc_DH/Rdtase_CS"/>
</dbReference>
<proteinExistence type="inferred from homology"/>
<dbReference type="PANTHER" id="PTHR42879:SF2">
    <property type="entry name" value="3-OXOACYL-[ACYL-CARRIER-PROTEIN] REDUCTASE FABG"/>
    <property type="match status" value="1"/>
</dbReference>
<dbReference type="PRINTS" id="PR00081">
    <property type="entry name" value="GDHRDH"/>
</dbReference>
<sequence>MTEKISVLVTGASGGIGQAIALQYANPAYLVAVHYSGSKAKAEATLTAIEAKGGSGYLVQGDISQEIDVERIFSEVKEQAGKVDILINNAGMTKDGLMMRMKEADFDQIIAVNLKGTFLMMKAASKLMMRAKTGSIVNISSVVGSIGNPGQINYVASKAAIEGMTKTAAKELASRGIRVNAVAPGFIETDMTENLSDQVKELMLQNIPLAHYGTPEDVAAVVYFLTRPEAKYLTGQTLHVDGGLTMF</sequence>
<feature type="domain" description="Ketoreductase" evidence="12">
    <location>
        <begin position="5"/>
        <end position="185"/>
    </location>
</feature>
<dbReference type="GO" id="GO:0006633">
    <property type="term" value="P:fatty acid biosynthetic process"/>
    <property type="evidence" value="ECO:0007669"/>
    <property type="project" value="UniProtKB-UniPathway"/>
</dbReference>
<evidence type="ECO:0000256" key="4">
    <source>
        <dbReference type="ARBA" id="ARBA00022832"/>
    </source>
</evidence>
<feature type="binding site" evidence="10">
    <location>
        <position position="89"/>
    </location>
    <ligand>
        <name>NADP(+)</name>
        <dbReference type="ChEBI" id="CHEBI:58349"/>
    </ligand>
</feature>
<dbReference type="Gene3D" id="3.40.50.720">
    <property type="entry name" value="NAD(P)-binding Rossmann-like Domain"/>
    <property type="match status" value="1"/>
</dbReference>
<comment type="catalytic activity">
    <reaction evidence="8 11">
        <text>a (3R)-hydroxyacyl-[ACP] + NADP(+) = a 3-oxoacyl-[ACP] + NADPH + H(+)</text>
        <dbReference type="Rhea" id="RHEA:17397"/>
        <dbReference type="Rhea" id="RHEA-COMP:9916"/>
        <dbReference type="Rhea" id="RHEA-COMP:9945"/>
        <dbReference type="ChEBI" id="CHEBI:15378"/>
        <dbReference type="ChEBI" id="CHEBI:57783"/>
        <dbReference type="ChEBI" id="CHEBI:58349"/>
        <dbReference type="ChEBI" id="CHEBI:78776"/>
        <dbReference type="ChEBI" id="CHEBI:78827"/>
        <dbReference type="EC" id="1.1.1.100"/>
    </reaction>
</comment>
<evidence type="ECO:0000256" key="1">
    <source>
        <dbReference type="ARBA" id="ARBA00005194"/>
    </source>
</evidence>
<gene>
    <name evidence="13" type="ORF">SAMN04488559_103170</name>
</gene>
<dbReference type="PRINTS" id="PR00080">
    <property type="entry name" value="SDRFAMILY"/>
</dbReference>
<dbReference type="NCBIfam" id="NF009466">
    <property type="entry name" value="PRK12826.1-2"/>
    <property type="match status" value="1"/>
</dbReference>
<dbReference type="FunFam" id="3.40.50.720:FF:000115">
    <property type="entry name" value="3-oxoacyl-[acyl-carrier-protein] reductase FabG"/>
    <property type="match status" value="1"/>
</dbReference>
<dbReference type="InterPro" id="IPR050259">
    <property type="entry name" value="SDR"/>
</dbReference>
<dbReference type="SMART" id="SM00822">
    <property type="entry name" value="PKS_KR"/>
    <property type="match status" value="1"/>
</dbReference>
<reference evidence="13 14" key="1">
    <citation type="submission" date="2016-10" db="EMBL/GenBank/DDBJ databases">
        <authorList>
            <person name="de Groot N.N."/>
        </authorList>
    </citation>
    <scope>NUCLEOTIDE SEQUENCE [LARGE SCALE GENOMIC DNA]</scope>
    <source>
        <strain evidence="13 14">DSM 13760</strain>
    </source>
</reference>
<dbReference type="OrthoDB" id="9803333at2"/>
<keyword evidence="5 10" id="KW-0521">NADP</keyword>
<keyword evidence="14" id="KW-1185">Reference proteome</keyword>
<evidence type="ECO:0000256" key="5">
    <source>
        <dbReference type="ARBA" id="ARBA00022857"/>
    </source>
</evidence>
<dbReference type="Proteomes" id="UP000198948">
    <property type="component" value="Unassembled WGS sequence"/>
</dbReference>
<dbReference type="Pfam" id="PF13561">
    <property type="entry name" value="adh_short_C2"/>
    <property type="match status" value="1"/>
</dbReference>
<dbReference type="RefSeq" id="WP_092650685.1">
    <property type="nucleotide sequence ID" value="NZ_FOHA01000003.1"/>
</dbReference>
<dbReference type="GO" id="GO:0051287">
    <property type="term" value="F:NAD binding"/>
    <property type="evidence" value="ECO:0007669"/>
    <property type="project" value="UniProtKB-UniRule"/>
</dbReference>
<dbReference type="UniPathway" id="UPA00094"/>